<accession>A0ABR4JG94</accession>
<evidence type="ECO:0000313" key="4">
    <source>
        <dbReference type="EMBL" id="KAL2838589.1"/>
    </source>
</evidence>
<dbReference type="InterPro" id="IPR051339">
    <property type="entry name" value="DnaJ_subfamily_B"/>
</dbReference>
<evidence type="ECO:0000259" key="3">
    <source>
        <dbReference type="Pfam" id="PF01556"/>
    </source>
</evidence>
<dbReference type="Proteomes" id="UP001610444">
    <property type="component" value="Unassembled WGS sequence"/>
</dbReference>
<evidence type="ECO:0000256" key="2">
    <source>
        <dbReference type="SAM" id="MobiDB-lite"/>
    </source>
</evidence>
<keyword evidence="1" id="KW-0143">Chaperone</keyword>
<name>A0ABR4JG94_9EURO</name>
<comment type="caution">
    <text evidence="4">The sequence shown here is derived from an EMBL/GenBank/DDBJ whole genome shotgun (WGS) entry which is preliminary data.</text>
</comment>
<dbReference type="PANTHER" id="PTHR24078">
    <property type="entry name" value="DNAJ HOMOLOG SUBFAMILY C MEMBER"/>
    <property type="match status" value="1"/>
</dbReference>
<sequence length="518" mass="57515">MEENHKITRTLRAHHDLLDEVKTTLLSICERLSTPHFKSLSDALSAPKHVVAFILALSKDLAECVTDYHELIVQHSQVVQHNRILEAHEALVRQAKQMAEKQKFLEFENDIYRKMFKEPDNPKDIAQLRIAGLARPNSSHTREAEPRALMLSVSCLRQARDHEVGTNAMTNKKVHFGSNSSRSDNKETRSTDGGRHTEAARAAEVNSVPSSSLAVDVQQMDTAQEETHDWYSTESDKGPIRDASGQPTKELDKGDDLTSPLTKPPDVMSFAAPAGSRGGNRTFIYEFSDTVLFKPNPLYPPRSGRIVSGVEPGTIVTATCPGKPNIRVSPSEDHDALIQRPSPTRLVYPATDINVSHPNGKMRTKLGPPLPKTLEELHDGATKEVVVFRTDPSTEGSKRKQITLDIRVNWGLNAGQEIQATVEPSQGHAKCTIALKIYEIEHPVFSRDRADLSIACIGGRDIIGLESLRITTIDGRRHWLSWNEMLIGAQAQKGMPMAFTGMEVSRGQLRIYQDVEVS</sequence>
<evidence type="ECO:0000256" key="1">
    <source>
        <dbReference type="ARBA" id="ARBA00023186"/>
    </source>
</evidence>
<dbReference type="Pfam" id="PF01556">
    <property type="entry name" value="DnaJ_C"/>
    <property type="match status" value="1"/>
</dbReference>
<keyword evidence="5" id="KW-1185">Reference proteome</keyword>
<gene>
    <name evidence="4" type="ORF">BJX68DRAFT_211223</name>
</gene>
<dbReference type="GeneID" id="98152894"/>
<dbReference type="RefSeq" id="XP_070893101.1">
    <property type="nucleotide sequence ID" value="XM_071037730.1"/>
</dbReference>
<proteinExistence type="predicted"/>
<dbReference type="PANTHER" id="PTHR24078:SF553">
    <property type="entry name" value="DNAJ HOMOLOG SUBFAMILY B MEMBER 5"/>
    <property type="match status" value="1"/>
</dbReference>
<organism evidence="4 5">
    <name type="scientific">Aspergillus pseudodeflectus</name>
    <dbReference type="NCBI Taxonomy" id="176178"/>
    <lineage>
        <taxon>Eukaryota</taxon>
        <taxon>Fungi</taxon>
        <taxon>Dikarya</taxon>
        <taxon>Ascomycota</taxon>
        <taxon>Pezizomycotina</taxon>
        <taxon>Eurotiomycetes</taxon>
        <taxon>Eurotiomycetidae</taxon>
        <taxon>Eurotiales</taxon>
        <taxon>Aspergillaceae</taxon>
        <taxon>Aspergillus</taxon>
        <taxon>Aspergillus subgen. Nidulantes</taxon>
    </lineage>
</organism>
<protein>
    <recommendedName>
        <fullName evidence="3">Chaperone DnaJ C-terminal domain-containing protein</fullName>
    </recommendedName>
</protein>
<dbReference type="InterPro" id="IPR002939">
    <property type="entry name" value="DnaJ_C"/>
</dbReference>
<dbReference type="EMBL" id="JBFXLR010000083">
    <property type="protein sequence ID" value="KAL2838589.1"/>
    <property type="molecule type" value="Genomic_DNA"/>
</dbReference>
<evidence type="ECO:0000313" key="5">
    <source>
        <dbReference type="Proteomes" id="UP001610444"/>
    </source>
</evidence>
<feature type="region of interest" description="Disordered" evidence="2">
    <location>
        <begin position="163"/>
        <end position="265"/>
    </location>
</feature>
<feature type="compositionally biased region" description="Basic and acidic residues" evidence="2">
    <location>
        <begin position="225"/>
        <end position="240"/>
    </location>
</feature>
<feature type="compositionally biased region" description="Basic and acidic residues" evidence="2">
    <location>
        <begin position="183"/>
        <end position="201"/>
    </location>
</feature>
<reference evidence="4 5" key="1">
    <citation type="submission" date="2024-07" db="EMBL/GenBank/DDBJ databases">
        <title>Section-level genome sequencing and comparative genomics of Aspergillus sections Usti and Cavernicolus.</title>
        <authorList>
            <consortium name="Lawrence Berkeley National Laboratory"/>
            <person name="Nybo J.L."/>
            <person name="Vesth T.C."/>
            <person name="Theobald S."/>
            <person name="Frisvad J.C."/>
            <person name="Larsen T.O."/>
            <person name="Kjaerboelling I."/>
            <person name="Rothschild-Mancinelli K."/>
            <person name="Lyhne E.K."/>
            <person name="Kogle M.E."/>
            <person name="Barry K."/>
            <person name="Clum A."/>
            <person name="Na H."/>
            <person name="Ledsgaard L."/>
            <person name="Lin J."/>
            <person name="Lipzen A."/>
            <person name="Kuo A."/>
            <person name="Riley R."/>
            <person name="Mondo S."/>
            <person name="LaButti K."/>
            <person name="Haridas S."/>
            <person name="Pangalinan J."/>
            <person name="Salamov A.A."/>
            <person name="Simmons B.A."/>
            <person name="Magnuson J.K."/>
            <person name="Chen J."/>
            <person name="Drula E."/>
            <person name="Henrissat B."/>
            <person name="Wiebenga A."/>
            <person name="Lubbers R.J."/>
            <person name="Gomes A.C."/>
            <person name="Macurrencykelacurrency M.R."/>
            <person name="Stajich J."/>
            <person name="Grigoriev I.V."/>
            <person name="Mortensen U.H."/>
            <person name="De vries R.P."/>
            <person name="Baker S.E."/>
            <person name="Andersen M.R."/>
        </authorList>
    </citation>
    <scope>NUCLEOTIDE SEQUENCE [LARGE SCALE GENOMIC DNA]</scope>
    <source>
        <strain evidence="4 5">CBS 756.74</strain>
    </source>
</reference>
<feature type="domain" description="Chaperone DnaJ C-terminal" evidence="3">
    <location>
        <begin position="373"/>
        <end position="508"/>
    </location>
</feature>